<reference evidence="1 2" key="1">
    <citation type="journal article" date="2018" name="PLoS Genet.">
        <title>Population sequencing reveals clonal diversity and ancestral inbreeding in the grapevine cultivar Chardonnay.</title>
        <authorList>
            <person name="Roach M.J."/>
            <person name="Johnson D.L."/>
            <person name="Bohlmann J."/>
            <person name="van Vuuren H.J."/>
            <person name="Jones S.J."/>
            <person name="Pretorius I.S."/>
            <person name="Schmidt S.A."/>
            <person name="Borneman A.R."/>
        </authorList>
    </citation>
    <scope>NUCLEOTIDE SEQUENCE [LARGE SCALE GENOMIC DNA]</scope>
    <source>
        <strain evidence="2">cv. Chardonnay</strain>
        <tissue evidence="1">Leaf</tissue>
    </source>
</reference>
<evidence type="ECO:0000313" key="1">
    <source>
        <dbReference type="EMBL" id="RVX16971.1"/>
    </source>
</evidence>
<protein>
    <submittedName>
        <fullName evidence="1">Uncharacterized protein</fullName>
    </submittedName>
</protein>
<evidence type="ECO:0000313" key="2">
    <source>
        <dbReference type="Proteomes" id="UP000288805"/>
    </source>
</evidence>
<organism evidence="1 2">
    <name type="scientific">Vitis vinifera</name>
    <name type="common">Grape</name>
    <dbReference type="NCBI Taxonomy" id="29760"/>
    <lineage>
        <taxon>Eukaryota</taxon>
        <taxon>Viridiplantae</taxon>
        <taxon>Streptophyta</taxon>
        <taxon>Embryophyta</taxon>
        <taxon>Tracheophyta</taxon>
        <taxon>Spermatophyta</taxon>
        <taxon>Magnoliopsida</taxon>
        <taxon>eudicotyledons</taxon>
        <taxon>Gunneridae</taxon>
        <taxon>Pentapetalae</taxon>
        <taxon>rosids</taxon>
        <taxon>Vitales</taxon>
        <taxon>Vitaceae</taxon>
        <taxon>Viteae</taxon>
        <taxon>Vitis</taxon>
    </lineage>
</organism>
<name>A0A438K700_VITVI</name>
<comment type="caution">
    <text evidence="1">The sequence shown here is derived from an EMBL/GenBank/DDBJ whole genome shotgun (WGS) entry which is preliminary data.</text>
</comment>
<gene>
    <name evidence="1" type="ORF">CK203_003069</name>
</gene>
<dbReference type="Proteomes" id="UP000288805">
    <property type="component" value="Unassembled WGS sequence"/>
</dbReference>
<dbReference type="EMBL" id="QGNW01000014">
    <property type="protein sequence ID" value="RVX16971.1"/>
    <property type="molecule type" value="Genomic_DNA"/>
</dbReference>
<proteinExistence type="predicted"/>
<accession>A0A438K700</accession>
<sequence>MGKRKNENSFHYSPLETCRLVGMIYKMKFTKPLCIFVCKKDPKIVMDLLALCIFIDTGEVRVHHLNLESIAFYSNLGTSEAPLKEYKNYYTLRPARDKGNKCLMRAWSMHWNHDAEGQIPEFLFTSRT</sequence>
<dbReference type="AlphaFoldDB" id="A0A438K700"/>